<dbReference type="EMBL" id="JBHRWK010000059">
    <property type="protein sequence ID" value="MFC3454018.1"/>
    <property type="molecule type" value="Genomic_DNA"/>
</dbReference>
<dbReference type="Proteomes" id="UP001595645">
    <property type="component" value="Unassembled WGS sequence"/>
</dbReference>
<dbReference type="Gene3D" id="3.40.1800.10">
    <property type="entry name" value="His-Me finger endonucleases"/>
    <property type="match status" value="1"/>
</dbReference>
<dbReference type="SUPFAM" id="SSF54060">
    <property type="entry name" value="His-Me finger endonucleases"/>
    <property type="match status" value="1"/>
</dbReference>
<dbReference type="Pfam" id="PF02945">
    <property type="entry name" value="Endonuclease_7"/>
    <property type="match status" value="1"/>
</dbReference>
<dbReference type="InterPro" id="IPR038563">
    <property type="entry name" value="Endonuclease_7_sf"/>
</dbReference>
<evidence type="ECO:0000313" key="2">
    <source>
        <dbReference type="Proteomes" id="UP001595645"/>
    </source>
</evidence>
<name>A0ABV7P6E2_9PSEU</name>
<sequence length="74" mass="8535">MTNEQFETLWQEQEGLCAICRTELQRTGMRSHNIDHCHKTGRVRGLLCRACNWGMGILGDDPDRLEAAATYLRR</sequence>
<comment type="caution">
    <text evidence="1">The sequence shown here is derived from an EMBL/GenBank/DDBJ whole genome shotgun (WGS) entry which is preliminary data.</text>
</comment>
<accession>A0ABV7P6E2</accession>
<keyword evidence="2" id="KW-1185">Reference proteome</keyword>
<dbReference type="RefSeq" id="WP_378243585.1">
    <property type="nucleotide sequence ID" value="NZ_JBHRWK010000059.1"/>
</dbReference>
<keyword evidence="1" id="KW-0378">Hydrolase</keyword>
<gene>
    <name evidence="1" type="ORF">ACFOSH_31665</name>
</gene>
<reference evidence="2" key="1">
    <citation type="journal article" date="2019" name="Int. J. Syst. Evol. Microbiol.">
        <title>The Global Catalogue of Microorganisms (GCM) 10K type strain sequencing project: providing services to taxonomists for standard genome sequencing and annotation.</title>
        <authorList>
            <consortium name="The Broad Institute Genomics Platform"/>
            <consortium name="The Broad Institute Genome Sequencing Center for Infectious Disease"/>
            <person name="Wu L."/>
            <person name="Ma J."/>
        </authorList>
    </citation>
    <scope>NUCLEOTIDE SEQUENCE [LARGE SCALE GENOMIC DNA]</scope>
    <source>
        <strain evidence="2">CGMCC 4.7676</strain>
    </source>
</reference>
<keyword evidence="1" id="KW-0540">Nuclease</keyword>
<dbReference type="GO" id="GO:0004519">
    <property type="term" value="F:endonuclease activity"/>
    <property type="evidence" value="ECO:0007669"/>
    <property type="project" value="UniProtKB-KW"/>
</dbReference>
<dbReference type="InterPro" id="IPR004211">
    <property type="entry name" value="Endonuclease_7"/>
</dbReference>
<protein>
    <submittedName>
        <fullName evidence="1">Endonuclease VII domain-containing protein</fullName>
    </submittedName>
</protein>
<organism evidence="1 2">
    <name type="scientific">Amycolatopsis speibonae</name>
    <dbReference type="NCBI Taxonomy" id="1450224"/>
    <lineage>
        <taxon>Bacteria</taxon>
        <taxon>Bacillati</taxon>
        <taxon>Actinomycetota</taxon>
        <taxon>Actinomycetes</taxon>
        <taxon>Pseudonocardiales</taxon>
        <taxon>Pseudonocardiaceae</taxon>
        <taxon>Amycolatopsis</taxon>
    </lineage>
</organism>
<keyword evidence="1" id="KW-0255">Endonuclease</keyword>
<dbReference type="InterPro" id="IPR044925">
    <property type="entry name" value="His-Me_finger_sf"/>
</dbReference>
<proteinExistence type="predicted"/>
<evidence type="ECO:0000313" key="1">
    <source>
        <dbReference type="EMBL" id="MFC3454018.1"/>
    </source>
</evidence>